<keyword evidence="8" id="KW-0347">Helicase</keyword>
<dbReference type="KEGG" id="lel:PVL30_000788"/>
<evidence type="ECO:0000256" key="3">
    <source>
        <dbReference type="ARBA" id="ARBA00007913"/>
    </source>
</evidence>
<dbReference type="GO" id="GO:0016787">
    <property type="term" value="F:hydrolase activity"/>
    <property type="evidence" value="ECO:0007669"/>
    <property type="project" value="UniProtKB-KW"/>
</dbReference>
<dbReference type="InterPro" id="IPR041677">
    <property type="entry name" value="DNA2/NAM7_AAA_11"/>
</dbReference>
<gene>
    <name evidence="15" type="ORF">LELG_00819</name>
</gene>
<dbReference type="InterPro" id="IPR050534">
    <property type="entry name" value="Coronavir_polyprotein_1ab"/>
</dbReference>
<feature type="region of interest" description="Disordered" evidence="12">
    <location>
        <begin position="466"/>
        <end position="488"/>
    </location>
</feature>
<evidence type="ECO:0000256" key="2">
    <source>
        <dbReference type="ARBA" id="ARBA00004496"/>
    </source>
</evidence>
<proteinExistence type="inferred from homology"/>
<organism evidence="15 16">
    <name type="scientific">Lodderomyces elongisporus (strain ATCC 11503 / CBS 2605 / JCM 1781 / NBRC 1676 / NRRL YB-4239)</name>
    <name type="common">Yeast</name>
    <name type="synonym">Saccharomyces elongisporus</name>
    <dbReference type="NCBI Taxonomy" id="379508"/>
    <lineage>
        <taxon>Eukaryota</taxon>
        <taxon>Fungi</taxon>
        <taxon>Dikarya</taxon>
        <taxon>Ascomycota</taxon>
        <taxon>Saccharomycotina</taxon>
        <taxon>Pichiomycetes</taxon>
        <taxon>Debaryomycetaceae</taxon>
        <taxon>Candida/Lodderomyces clade</taxon>
        <taxon>Lodderomyces</taxon>
    </lineage>
</organism>
<dbReference type="GO" id="GO:0006301">
    <property type="term" value="P:DNA damage tolerance"/>
    <property type="evidence" value="ECO:0007669"/>
    <property type="project" value="EnsemblFungi"/>
</dbReference>
<dbReference type="CDD" id="cd18808">
    <property type="entry name" value="SF1_C_Upf1"/>
    <property type="match status" value="1"/>
</dbReference>
<comment type="catalytic activity">
    <reaction evidence="11">
        <text>ATP + H2O = ADP + phosphate + H(+)</text>
        <dbReference type="Rhea" id="RHEA:13065"/>
        <dbReference type="ChEBI" id="CHEBI:15377"/>
        <dbReference type="ChEBI" id="CHEBI:15378"/>
        <dbReference type="ChEBI" id="CHEBI:30616"/>
        <dbReference type="ChEBI" id="CHEBI:43474"/>
        <dbReference type="ChEBI" id="CHEBI:456216"/>
        <dbReference type="EC" id="3.6.4.12"/>
    </reaction>
    <physiologicalReaction direction="left-to-right" evidence="11">
        <dbReference type="Rhea" id="RHEA:13066"/>
    </physiologicalReaction>
</comment>
<dbReference type="InterPro" id="IPR048761">
    <property type="entry name" value="SMUBP-2_HCS1_1B"/>
</dbReference>
<dbReference type="Proteomes" id="UP000001996">
    <property type="component" value="Unassembled WGS sequence"/>
</dbReference>
<dbReference type="STRING" id="379508.A5DTY3"/>
<protein>
    <recommendedName>
        <fullName evidence="4">DNA helicase</fullName>
        <ecNumber evidence="4">3.6.4.12</ecNumber>
    </recommendedName>
</protein>
<keyword evidence="5" id="KW-0963">Cytoplasm</keyword>
<dbReference type="Pfam" id="PF13087">
    <property type="entry name" value="AAA_12"/>
    <property type="match status" value="1"/>
</dbReference>
<evidence type="ECO:0000256" key="10">
    <source>
        <dbReference type="ARBA" id="ARBA00023242"/>
    </source>
</evidence>
<dbReference type="PANTHER" id="PTHR43788:SF8">
    <property type="entry name" value="DNA-BINDING PROTEIN SMUBP-2"/>
    <property type="match status" value="1"/>
</dbReference>
<dbReference type="GeneID" id="5235978"/>
<evidence type="ECO:0000256" key="8">
    <source>
        <dbReference type="ARBA" id="ARBA00022806"/>
    </source>
</evidence>
<comment type="subcellular location">
    <subcellularLocation>
        <location evidence="2">Cytoplasm</location>
    </subcellularLocation>
    <subcellularLocation>
        <location evidence="1">Nucleus</location>
    </subcellularLocation>
</comment>
<evidence type="ECO:0000256" key="1">
    <source>
        <dbReference type="ARBA" id="ARBA00004123"/>
    </source>
</evidence>
<feature type="region of interest" description="Disordered" evidence="12">
    <location>
        <begin position="94"/>
        <end position="144"/>
    </location>
</feature>
<feature type="compositionally biased region" description="Basic and acidic residues" evidence="12">
    <location>
        <begin position="103"/>
        <end position="123"/>
    </location>
</feature>
<evidence type="ECO:0000256" key="4">
    <source>
        <dbReference type="ARBA" id="ARBA00012551"/>
    </source>
</evidence>
<dbReference type="GO" id="GO:0033203">
    <property type="term" value="C:DNA helicase A complex"/>
    <property type="evidence" value="ECO:0007669"/>
    <property type="project" value="EnsemblFungi"/>
</dbReference>
<evidence type="ECO:0000313" key="15">
    <source>
        <dbReference type="EMBL" id="EDK42641.1"/>
    </source>
</evidence>
<reference evidence="15 16" key="1">
    <citation type="journal article" date="2009" name="Nature">
        <title>Evolution of pathogenicity and sexual reproduction in eight Candida genomes.</title>
        <authorList>
            <person name="Butler G."/>
            <person name="Rasmussen M.D."/>
            <person name="Lin M.F."/>
            <person name="Santos M.A."/>
            <person name="Sakthikumar S."/>
            <person name="Munro C.A."/>
            <person name="Rheinbay E."/>
            <person name="Grabherr M."/>
            <person name="Forche A."/>
            <person name="Reedy J.L."/>
            <person name="Agrafioti I."/>
            <person name="Arnaud M.B."/>
            <person name="Bates S."/>
            <person name="Brown A.J."/>
            <person name="Brunke S."/>
            <person name="Costanzo M.C."/>
            <person name="Fitzpatrick D.A."/>
            <person name="de Groot P.W."/>
            <person name="Harris D."/>
            <person name="Hoyer L.L."/>
            <person name="Hube B."/>
            <person name="Klis F.M."/>
            <person name="Kodira C."/>
            <person name="Lennard N."/>
            <person name="Logue M.E."/>
            <person name="Martin R."/>
            <person name="Neiman A.M."/>
            <person name="Nikolaou E."/>
            <person name="Quail M.A."/>
            <person name="Quinn J."/>
            <person name="Santos M.C."/>
            <person name="Schmitzberger F.F."/>
            <person name="Sherlock G."/>
            <person name="Shah P."/>
            <person name="Silverstein K.A."/>
            <person name="Skrzypek M.S."/>
            <person name="Soll D."/>
            <person name="Staggs R."/>
            <person name="Stansfield I."/>
            <person name="Stumpf M.P."/>
            <person name="Sudbery P.E."/>
            <person name="Srikantha T."/>
            <person name="Zeng Q."/>
            <person name="Berman J."/>
            <person name="Berriman M."/>
            <person name="Heitman J."/>
            <person name="Gow N.A."/>
            <person name="Lorenz M.C."/>
            <person name="Birren B.W."/>
            <person name="Kellis M."/>
            <person name="Cuomo C.A."/>
        </authorList>
    </citation>
    <scope>NUCLEOTIDE SEQUENCE [LARGE SCALE GENOMIC DNA]</scope>
    <source>
        <strain evidence="16">ATCC 11503 / BCRC 21390 / CBS 2605 / JCM 1781 / NBRC 1676 / NRRL YB-4239</strain>
    </source>
</reference>
<evidence type="ECO:0000256" key="6">
    <source>
        <dbReference type="ARBA" id="ARBA00022741"/>
    </source>
</evidence>
<evidence type="ECO:0000256" key="5">
    <source>
        <dbReference type="ARBA" id="ARBA00022490"/>
    </source>
</evidence>
<dbReference type="OrthoDB" id="6513042at2759"/>
<accession>A5DTY3</accession>
<keyword evidence="7" id="KW-0378">Hydrolase</keyword>
<dbReference type="GO" id="GO:0043601">
    <property type="term" value="C:nuclear replisome"/>
    <property type="evidence" value="ECO:0007669"/>
    <property type="project" value="EnsemblFungi"/>
</dbReference>
<dbReference type="eggNOG" id="KOG1803">
    <property type="taxonomic scope" value="Eukaryota"/>
</dbReference>
<dbReference type="Gene3D" id="2.40.30.270">
    <property type="match status" value="1"/>
</dbReference>
<dbReference type="InterPro" id="IPR047187">
    <property type="entry name" value="SF1_C_Upf1"/>
</dbReference>
<evidence type="ECO:0000256" key="9">
    <source>
        <dbReference type="ARBA" id="ARBA00022840"/>
    </source>
</evidence>
<name>A5DTY3_LODEL</name>
<dbReference type="SUPFAM" id="SSF52540">
    <property type="entry name" value="P-loop containing nucleoside triphosphate hydrolases"/>
    <property type="match status" value="1"/>
</dbReference>
<dbReference type="SMART" id="SM00382">
    <property type="entry name" value="AAA"/>
    <property type="match status" value="1"/>
</dbReference>
<dbReference type="Gene3D" id="3.40.50.300">
    <property type="entry name" value="P-loop containing nucleotide triphosphate hydrolases"/>
    <property type="match status" value="2"/>
</dbReference>
<evidence type="ECO:0000259" key="13">
    <source>
        <dbReference type="SMART" id="SM00382"/>
    </source>
</evidence>
<dbReference type="GO" id="GO:0043139">
    <property type="term" value="F:5'-3' DNA helicase activity"/>
    <property type="evidence" value="ECO:0007669"/>
    <property type="project" value="EnsemblFungi"/>
</dbReference>
<dbReference type="AlphaFoldDB" id="A5DTY3"/>
<keyword evidence="6" id="KW-0547">Nucleotide-binding</keyword>
<keyword evidence="9" id="KW-0067">ATP-binding</keyword>
<dbReference type="VEuPathDB" id="FungiDB:LELG_00819"/>
<keyword evidence="10" id="KW-0539">Nucleus</keyword>
<dbReference type="GO" id="GO:0005737">
    <property type="term" value="C:cytoplasm"/>
    <property type="evidence" value="ECO:0007669"/>
    <property type="project" value="UniProtKB-SubCell"/>
</dbReference>
<dbReference type="SMART" id="SM00487">
    <property type="entry name" value="DEXDc"/>
    <property type="match status" value="1"/>
</dbReference>
<dbReference type="HOGENOM" id="CLU_001666_8_2_1"/>
<feature type="domain" description="Helicase ATP-binding" evidence="14">
    <location>
        <begin position="244"/>
        <end position="504"/>
    </location>
</feature>
<dbReference type="InterPro" id="IPR027417">
    <property type="entry name" value="P-loop_NTPase"/>
</dbReference>
<dbReference type="OMA" id="TIIHGPP"/>
<keyword evidence="16" id="KW-1185">Reference proteome</keyword>
<evidence type="ECO:0000313" key="16">
    <source>
        <dbReference type="Proteomes" id="UP000001996"/>
    </source>
</evidence>
<dbReference type="GO" id="GO:0005524">
    <property type="term" value="F:ATP binding"/>
    <property type="evidence" value="ECO:0007669"/>
    <property type="project" value="UniProtKB-KW"/>
</dbReference>
<dbReference type="InParanoid" id="A5DTY3"/>
<dbReference type="PANTHER" id="PTHR43788">
    <property type="entry name" value="DNA2/NAM7 HELICASE FAMILY MEMBER"/>
    <property type="match status" value="1"/>
</dbReference>
<dbReference type="EMBL" id="CH981524">
    <property type="protein sequence ID" value="EDK42641.1"/>
    <property type="molecule type" value="Genomic_DNA"/>
</dbReference>
<evidence type="ECO:0000259" key="14">
    <source>
        <dbReference type="SMART" id="SM00487"/>
    </source>
</evidence>
<dbReference type="FunCoup" id="A5DTY3">
    <property type="interactions" value="527"/>
</dbReference>
<dbReference type="FunFam" id="3.40.50.300:FF:000326">
    <property type="entry name" value="P-loop containing nucleoside triphosphate hydrolase"/>
    <property type="match status" value="1"/>
</dbReference>
<feature type="domain" description="AAA+ ATPase" evidence="13">
    <location>
        <begin position="262"/>
        <end position="512"/>
    </location>
</feature>
<dbReference type="InterPro" id="IPR014001">
    <property type="entry name" value="Helicase_ATP-bd"/>
</dbReference>
<dbReference type="EC" id="3.6.4.12" evidence="4"/>
<dbReference type="InterPro" id="IPR003593">
    <property type="entry name" value="AAA+_ATPase"/>
</dbReference>
<sequence>MNDLFDKFRDAIIKEQEEDVATTSSYINAYSPKKLAQLGLAIINLNIVNIRTGIGGKTILELQLDNAVSDGELSTSTMKTGDIVRISRMAKSEKSIKKGATRSKGDKFKKGGDGGDSKSNNDSKKRKSNNDCVNNEDSDDSNNAGESLEAVVAKVSTLTITVSVDESTSDDKVLNYYNNTNDPLARLWIVKLANSVTYKRMISTVNKVKELKDNEKNDIHRLLLGETKYIAKDNGTLGAKMEFHNPGLNDSQKRAIDFAINKSNISIIFGPPGTGKTMTIIELIRQLTDCGEKVLVCGPSNISVDTILERLGDKYKAGDLIRIGHPARLLPVNLQHSLDVISKSYGRDVISDVENDIQTTLGKIKKTKRYAERKVLYQELKLLKKELIQRERKVVQELLQNAKVILATLHGAGSYELKRSNIKFDTIIIDEVSQSLEPQCWIPLLINDNFKRLVIAGDNMQLPPTIMLSGSNSSRSKNKNQDKSNDCSNKTSILETTLFDRLVKKLDGEKFKTLLDVQYRMNDSIMKFPSMQLYKDKLKSADLVKDISLLDLSGVQKNDDTVLQCIWYDTQGGEFPEQILESVKGGDSKYNEMELLIVKAHIKKLLKSGVQPTDIGVIAPYAAQVLLLKKQFGPDSQIEISTVDGFQGREKEVIILTLVRSNDDNEVGFLSEERRLNVAITRPKRQLCVIGDLLLMSQSGHKFLKDWSKYVEDGYEDGQFVKPYEIVYPNLNEYLEASEGA</sequence>
<evidence type="ECO:0000256" key="7">
    <source>
        <dbReference type="ARBA" id="ARBA00022801"/>
    </source>
</evidence>
<dbReference type="Pfam" id="PF21138">
    <property type="entry name" value="SMUBP-2_HCS1_1B"/>
    <property type="match status" value="1"/>
</dbReference>
<comment type="similarity">
    <text evidence="3">Belongs to the DNA2/NAM7 helicase family.</text>
</comment>
<evidence type="ECO:0000256" key="12">
    <source>
        <dbReference type="SAM" id="MobiDB-lite"/>
    </source>
</evidence>
<dbReference type="Pfam" id="PF13086">
    <property type="entry name" value="AAA_11"/>
    <property type="match status" value="1"/>
</dbReference>
<evidence type="ECO:0000256" key="11">
    <source>
        <dbReference type="ARBA" id="ARBA00048432"/>
    </source>
</evidence>
<dbReference type="InterPro" id="IPR041679">
    <property type="entry name" value="DNA2/NAM7-like_C"/>
</dbReference>
<dbReference type="GO" id="GO:0003723">
    <property type="term" value="F:RNA binding"/>
    <property type="evidence" value="ECO:0007669"/>
    <property type="project" value="InterPro"/>
</dbReference>